<proteinExistence type="predicted"/>
<dbReference type="Gene3D" id="2.30.110.10">
    <property type="entry name" value="Electron Transport, Fmn-binding Protein, Chain A"/>
    <property type="match status" value="1"/>
</dbReference>
<reference evidence="2" key="1">
    <citation type="submission" date="2021-09" db="EMBL/GenBank/DDBJ databases">
        <title>Genomic analysis of Ralstonia spp.</title>
        <authorList>
            <person name="Aburjaile F."/>
            <person name="Ariute J.C."/>
            <person name="Pais A.K.L."/>
            <person name="Albuquerque G.M.R."/>
            <person name="Silva A.M.F."/>
            <person name="Brenig B."/>
            <person name="Azevedo V."/>
            <person name="Matiuzzi M."/>
            <person name="Ramos R."/>
            <person name="Goes-Neto A."/>
            <person name="Soares S."/>
            <person name="Iseppon A.M.B."/>
            <person name="Souza E."/>
            <person name="Gama M."/>
        </authorList>
    </citation>
    <scope>NUCLEOTIDE SEQUENCE</scope>
    <source>
        <strain evidence="2">B4</strain>
    </source>
</reference>
<evidence type="ECO:0000313" key="3">
    <source>
        <dbReference type="Proteomes" id="UP001143674"/>
    </source>
</evidence>
<comment type="caution">
    <text evidence="2">The sequence shown here is derived from an EMBL/GenBank/DDBJ whole genome shotgun (WGS) entry which is preliminary data.</text>
</comment>
<evidence type="ECO:0000259" key="1">
    <source>
        <dbReference type="Pfam" id="PF01243"/>
    </source>
</evidence>
<dbReference type="RefSeq" id="WP_003261516.1">
    <property type="nucleotide sequence ID" value="NZ_CDQJ01000001.1"/>
</dbReference>
<sequence length="205" mass="22309">MTTPTLTTIAQLEQIYGQPTERAIIKAIPYLNADYRAFVEASPFVVLSSVGPDGTDCSPKGDAPGFVRLLDERTLAIPDRPGNNRIDNLRNIVEDGRVSLLFIVPGVGETLRVNGTAAISADPALLASFAVQDKLPRTVILVTVRSAYFHCSKALVRSKLWDPAQHVERARLPSPGAMHHRLSGGTFDGEAYDRELPARTQASLY</sequence>
<dbReference type="EMBL" id="JAIVEX010000008">
    <property type="protein sequence ID" value="MDB0523185.1"/>
    <property type="molecule type" value="Genomic_DNA"/>
</dbReference>
<dbReference type="AlphaFoldDB" id="A0AAE3NJK8"/>
<evidence type="ECO:0000313" key="2">
    <source>
        <dbReference type="EMBL" id="MDB0523185.1"/>
    </source>
</evidence>
<protein>
    <submittedName>
        <fullName evidence="2">Pyridoxamine 5'-phosphate oxidase family protein</fullName>
    </submittedName>
</protein>
<dbReference type="NCBIfam" id="TIGR04025">
    <property type="entry name" value="PPOX_FMN_DR2398"/>
    <property type="match status" value="1"/>
</dbReference>
<dbReference type="PANTHER" id="PTHR42815:SF2">
    <property type="entry name" value="FAD-BINDING, PUTATIVE (AFU_ORTHOLOGUE AFUA_6G07600)-RELATED"/>
    <property type="match status" value="1"/>
</dbReference>
<name>A0AAE3NJK8_RALSL</name>
<dbReference type="InterPro" id="IPR012349">
    <property type="entry name" value="Split_barrel_FMN-bd"/>
</dbReference>
<dbReference type="SUPFAM" id="SSF50475">
    <property type="entry name" value="FMN-binding split barrel"/>
    <property type="match status" value="1"/>
</dbReference>
<dbReference type="InterPro" id="IPR024029">
    <property type="entry name" value="Pyridox_Oxase_FMN-dep"/>
</dbReference>
<dbReference type="PANTHER" id="PTHR42815">
    <property type="entry name" value="FAD-BINDING, PUTATIVE (AFU_ORTHOLOGUE AFUA_6G07600)-RELATED"/>
    <property type="match status" value="1"/>
</dbReference>
<accession>A0AAE3NJK8</accession>
<gene>
    <name evidence="2" type="ORF">LBW55_16405</name>
</gene>
<dbReference type="Pfam" id="PF01243">
    <property type="entry name" value="PNPOx_N"/>
    <property type="match status" value="1"/>
</dbReference>
<dbReference type="InterPro" id="IPR011576">
    <property type="entry name" value="Pyridox_Oxase_N"/>
</dbReference>
<organism evidence="2 3">
    <name type="scientific">Ralstonia solanacearum</name>
    <name type="common">Pseudomonas solanacearum</name>
    <dbReference type="NCBI Taxonomy" id="305"/>
    <lineage>
        <taxon>Bacteria</taxon>
        <taxon>Pseudomonadati</taxon>
        <taxon>Pseudomonadota</taxon>
        <taxon>Betaproteobacteria</taxon>
        <taxon>Burkholderiales</taxon>
        <taxon>Burkholderiaceae</taxon>
        <taxon>Ralstonia</taxon>
        <taxon>Ralstonia solanacearum species complex</taxon>
    </lineage>
</organism>
<dbReference type="KEGG" id="rsy:RSUY_31530"/>
<dbReference type="Proteomes" id="UP001143674">
    <property type="component" value="Unassembled WGS sequence"/>
</dbReference>
<feature type="domain" description="Pyridoxamine 5'-phosphate oxidase N-terminal" evidence="1">
    <location>
        <begin position="33"/>
        <end position="151"/>
    </location>
</feature>